<dbReference type="RefSeq" id="WP_145247658.1">
    <property type="nucleotide sequence ID" value="NZ_CP036278.1"/>
</dbReference>
<sequence>MSSLSTATSAASSATASRSQQLLERNKQWIPGGMASVNRATSPAIAFAKASGAYMWDVDGKKYIDYHAGFAPYILGHSDPDVNAAVVAAMEQGLSNYGSGPTEQEGTLAELFLKCVPTMERVQFYNSGSEATAQSIRVARAFTGRDHVILMQGGYNGNQNVVAINLMDSVEALGGKPVVGGEYPKCPMTAGIPQAELDLLHPVEYNDLEAVEAMVKKYAIAALVMEPVLQNVGVIPPAPGYLEGLRQLADQYGFVLVFDEVKTGFRASLGGYQEVAGVTPDLSTFGKAMANGYPIAALAGKAELLELAVDPDPNRRVLVAGTYNAHPIPVTASLACLKKLSDPSLQLYAQLDQQTETLVSGMRDIFSRQGVEAQVVRQGSAHVAYFGSQAPTNWWELITSHDFAFDAKYRQALIERGIYHFPKPTKQGSVSAAHTSTDIANTLDVIDQVVQSLVEHGE</sequence>
<proteinExistence type="inferred from homology"/>
<dbReference type="Proteomes" id="UP000315750">
    <property type="component" value="Chromosome"/>
</dbReference>
<dbReference type="InterPro" id="IPR015421">
    <property type="entry name" value="PyrdxlP-dep_Trfase_major"/>
</dbReference>
<evidence type="ECO:0000256" key="2">
    <source>
        <dbReference type="ARBA" id="ARBA00022898"/>
    </source>
</evidence>
<comment type="cofactor">
    <cofactor evidence="1">
        <name>pyridoxal 5'-phosphate</name>
        <dbReference type="ChEBI" id="CHEBI:597326"/>
    </cofactor>
</comment>
<dbReference type="GO" id="GO:0030170">
    <property type="term" value="F:pyridoxal phosphate binding"/>
    <property type="evidence" value="ECO:0007669"/>
    <property type="project" value="InterPro"/>
</dbReference>
<evidence type="ECO:0000313" key="5">
    <source>
        <dbReference type="EMBL" id="QDU56874.1"/>
    </source>
</evidence>
<dbReference type="Gene3D" id="3.40.640.10">
    <property type="entry name" value="Type I PLP-dependent aspartate aminotransferase-like (Major domain)"/>
    <property type="match status" value="1"/>
</dbReference>
<reference evidence="5 6" key="1">
    <citation type="submission" date="2019-02" db="EMBL/GenBank/DDBJ databases">
        <title>Deep-cultivation of Planctomycetes and their phenomic and genomic characterization uncovers novel biology.</title>
        <authorList>
            <person name="Wiegand S."/>
            <person name="Jogler M."/>
            <person name="Boedeker C."/>
            <person name="Pinto D."/>
            <person name="Vollmers J."/>
            <person name="Rivas-Marin E."/>
            <person name="Kohn T."/>
            <person name="Peeters S.H."/>
            <person name="Heuer A."/>
            <person name="Rast P."/>
            <person name="Oberbeckmann S."/>
            <person name="Bunk B."/>
            <person name="Jeske O."/>
            <person name="Meyerdierks A."/>
            <person name="Storesund J.E."/>
            <person name="Kallscheuer N."/>
            <person name="Luecker S."/>
            <person name="Lage O.M."/>
            <person name="Pohl T."/>
            <person name="Merkel B.J."/>
            <person name="Hornburger P."/>
            <person name="Mueller R.-W."/>
            <person name="Bruemmer F."/>
            <person name="Labrenz M."/>
            <person name="Spormann A.M."/>
            <person name="Op den Camp H."/>
            <person name="Overmann J."/>
            <person name="Amann R."/>
            <person name="Jetten M.S.M."/>
            <person name="Mascher T."/>
            <person name="Medema M.H."/>
            <person name="Devos D.P."/>
            <person name="Kaster A.-K."/>
            <person name="Ovreas L."/>
            <person name="Rohde M."/>
            <person name="Galperin M.Y."/>
            <person name="Jogler C."/>
        </authorList>
    </citation>
    <scope>NUCLEOTIDE SEQUENCE [LARGE SCALE GENOMIC DNA]</scope>
    <source>
        <strain evidence="5 6">Pan181</strain>
    </source>
</reference>
<evidence type="ECO:0000256" key="1">
    <source>
        <dbReference type="ARBA" id="ARBA00001933"/>
    </source>
</evidence>
<keyword evidence="2 3" id="KW-0663">Pyridoxal phosphate</keyword>
<dbReference type="SUPFAM" id="SSF53383">
    <property type="entry name" value="PLP-dependent transferases"/>
    <property type="match status" value="1"/>
</dbReference>
<evidence type="ECO:0000256" key="3">
    <source>
        <dbReference type="RuleBase" id="RU003560"/>
    </source>
</evidence>
<dbReference type="OrthoDB" id="9807885at2"/>
<keyword evidence="6" id="KW-1185">Reference proteome</keyword>
<dbReference type="PROSITE" id="PS00600">
    <property type="entry name" value="AA_TRANSFER_CLASS_3"/>
    <property type="match status" value="1"/>
</dbReference>
<feature type="compositionally biased region" description="Low complexity" evidence="4">
    <location>
        <begin position="1"/>
        <end position="19"/>
    </location>
</feature>
<dbReference type="EC" id="5.4.3.8" evidence="5"/>
<dbReference type="Pfam" id="PF00202">
    <property type="entry name" value="Aminotran_3"/>
    <property type="match status" value="1"/>
</dbReference>
<dbReference type="Gene3D" id="3.90.1150.10">
    <property type="entry name" value="Aspartate Aminotransferase, domain 1"/>
    <property type="match status" value="1"/>
</dbReference>
<evidence type="ECO:0000256" key="4">
    <source>
        <dbReference type="SAM" id="MobiDB-lite"/>
    </source>
</evidence>
<keyword evidence="5" id="KW-0413">Isomerase</keyword>
<dbReference type="InterPro" id="IPR015422">
    <property type="entry name" value="PyrdxlP-dep_Trfase_small"/>
</dbReference>
<dbReference type="InterPro" id="IPR015424">
    <property type="entry name" value="PyrdxlP-dep_Trfase"/>
</dbReference>
<comment type="similarity">
    <text evidence="3">Belongs to the class-III pyridoxal-phosphate-dependent aminotransferase family.</text>
</comment>
<dbReference type="GO" id="GO:0042286">
    <property type="term" value="F:glutamate-1-semialdehyde 2,1-aminomutase activity"/>
    <property type="evidence" value="ECO:0007669"/>
    <property type="project" value="UniProtKB-EC"/>
</dbReference>
<dbReference type="PANTHER" id="PTHR43713:SF3">
    <property type="entry name" value="GLUTAMATE-1-SEMIALDEHYDE 2,1-AMINOMUTASE 1, CHLOROPLASTIC-RELATED"/>
    <property type="match status" value="1"/>
</dbReference>
<dbReference type="PANTHER" id="PTHR43713">
    <property type="entry name" value="GLUTAMATE-1-SEMIALDEHYDE 2,1-AMINOMUTASE"/>
    <property type="match status" value="1"/>
</dbReference>
<gene>
    <name evidence="5" type="primary">hemL_1</name>
    <name evidence="5" type="ORF">Pan181_30860</name>
</gene>
<dbReference type="InterPro" id="IPR005814">
    <property type="entry name" value="Aminotrans_3"/>
</dbReference>
<dbReference type="KEGG" id="amuc:Pan181_30860"/>
<accession>A0A518AQ77</accession>
<dbReference type="InterPro" id="IPR049704">
    <property type="entry name" value="Aminotrans_3_PPA_site"/>
</dbReference>
<evidence type="ECO:0000313" key="6">
    <source>
        <dbReference type="Proteomes" id="UP000315750"/>
    </source>
</evidence>
<dbReference type="EMBL" id="CP036278">
    <property type="protein sequence ID" value="QDU56874.1"/>
    <property type="molecule type" value="Genomic_DNA"/>
</dbReference>
<protein>
    <submittedName>
        <fullName evidence="5">Glutamate-1-semialdehyde 2,1-aminomutase</fullName>
        <ecNumber evidence="5">5.4.3.8</ecNumber>
    </submittedName>
</protein>
<dbReference type="AlphaFoldDB" id="A0A518AQ77"/>
<dbReference type="GO" id="GO:0008483">
    <property type="term" value="F:transaminase activity"/>
    <property type="evidence" value="ECO:0007669"/>
    <property type="project" value="InterPro"/>
</dbReference>
<feature type="region of interest" description="Disordered" evidence="4">
    <location>
        <begin position="1"/>
        <end position="20"/>
    </location>
</feature>
<name>A0A518AQ77_9BACT</name>
<organism evidence="5 6">
    <name type="scientific">Aeoliella mucimassa</name>
    <dbReference type="NCBI Taxonomy" id="2527972"/>
    <lineage>
        <taxon>Bacteria</taxon>
        <taxon>Pseudomonadati</taxon>
        <taxon>Planctomycetota</taxon>
        <taxon>Planctomycetia</taxon>
        <taxon>Pirellulales</taxon>
        <taxon>Lacipirellulaceae</taxon>
        <taxon>Aeoliella</taxon>
    </lineage>
</organism>